<feature type="compositionally biased region" description="Low complexity" evidence="1">
    <location>
        <begin position="833"/>
        <end position="852"/>
    </location>
</feature>
<dbReference type="InterPro" id="IPR057929">
    <property type="entry name" value="RamC_N"/>
</dbReference>
<keyword evidence="3" id="KW-0808">Transferase</keyword>
<keyword evidence="3" id="KW-0723">Serine/threonine-protein kinase</keyword>
<accession>A0A1G6RIV9</accession>
<dbReference type="InterPro" id="IPR007822">
    <property type="entry name" value="LANC-like"/>
</dbReference>
<dbReference type="GO" id="GO:0031179">
    <property type="term" value="P:peptide modification"/>
    <property type="evidence" value="ECO:0007669"/>
    <property type="project" value="InterPro"/>
</dbReference>
<dbReference type="GO" id="GO:0004674">
    <property type="term" value="F:protein serine/threonine kinase activity"/>
    <property type="evidence" value="ECO:0007669"/>
    <property type="project" value="UniProtKB-KW"/>
</dbReference>
<evidence type="ECO:0000313" key="4">
    <source>
        <dbReference type="Proteomes" id="UP000198949"/>
    </source>
</evidence>
<dbReference type="InterPro" id="IPR053524">
    <property type="entry name" value="Aerial_hyphae_peptide-synth"/>
</dbReference>
<gene>
    <name evidence="3" type="ORF">SAMN05216270_101517</name>
</gene>
<evidence type="ECO:0000256" key="1">
    <source>
        <dbReference type="SAM" id="MobiDB-lite"/>
    </source>
</evidence>
<dbReference type="EMBL" id="FNAD01000001">
    <property type="protein sequence ID" value="SDD04589.1"/>
    <property type="molecule type" value="Genomic_DNA"/>
</dbReference>
<dbReference type="Gene3D" id="3.30.200.20">
    <property type="entry name" value="Phosphorylase Kinase, domain 1"/>
    <property type="match status" value="1"/>
</dbReference>
<sequence length="852" mass="91233">MADPSFYDAMHSEATAGASFAVAGRELPEGWRCSEKDDWLTVRRNDVALPLQGWKIHSSATLDGAEEVLAAVWEYCVPRGIQFKFLRSPSAFMARVSKYAPRGFSGKLVTIYPADDAECERILTELGAELEGAAGPYILSDLRWGTGPLHVRYGAFTNRFTTDPSGAVVPALEDGEGNLVADRRDPVFYLPEWVELPEFLAPHLKARGEVTVTDIPYAIEKVLHFSNGGGIYLARHRDGRQVVLKEGRPHAGLDAWGEDAVQRVEREHEMLVRLAGIEGIPEVFDLFWLGEHRFLAMEYVEGDVLSKAVVTRYPLIDATAGPEEYEAFTKWAISVHDRLDAILAAVHDRGIAYGDLHLFNVIVRPDGSPSLLDFEVAGPVGAERRAGLGNQGFAAPRSVTGAAADRYSLACMKLALFLPMTNLLGLHRLKARHFAQIITAHFPVPAGWLDDALEQIAPAPFDYEAPTTEPEPEAWPPLRSAIATAIIASATPEREDRLFPGDVQQFESGALGLAYGAAGVLYALEATGAGRFDVGEDWLRTRSLDPAPGSRLGLYDGLHGAAFALDRLGHGQAALDVADIVLGEDWESLGGDLFGGLAGIGLNLLHLGRSHGESGLAEAGLRCAALVADRLEAETGTAKTSGGREPLAGLMRGGSGRALLLMEAYDATGDKGYLDAAASALRADLRRTVVRDNGSVEVDEGWRTMPYLDAGSVGVGLVLDRFLAYRDDADLAAAAEGVALAAHSPMYILPGLFTGRAGILLYLTQRSAHPLADPLVRRQIGALSWHALPFGEGMAFPGTGLLRLSMDLATGGAGVLLALGAAMHTAPVGLPLTPERAPQTPAQPARANEIPE</sequence>
<dbReference type="GO" id="GO:0005524">
    <property type="term" value="F:ATP binding"/>
    <property type="evidence" value="ECO:0007669"/>
    <property type="project" value="InterPro"/>
</dbReference>
<dbReference type="InterPro" id="IPR011009">
    <property type="entry name" value="Kinase-like_dom_sf"/>
</dbReference>
<organism evidence="3 4">
    <name type="scientific">Glycomyces harbinensis</name>
    <dbReference type="NCBI Taxonomy" id="58114"/>
    <lineage>
        <taxon>Bacteria</taxon>
        <taxon>Bacillati</taxon>
        <taxon>Actinomycetota</taxon>
        <taxon>Actinomycetes</taxon>
        <taxon>Glycomycetales</taxon>
        <taxon>Glycomycetaceae</taxon>
        <taxon>Glycomyces</taxon>
    </lineage>
</organism>
<dbReference type="STRING" id="58114.SAMN05216270_101517"/>
<keyword evidence="4" id="KW-1185">Reference proteome</keyword>
<reference evidence="4" key="1">
    <citation type="submission" date="2016-10" db="EMBL/GenBank/DDBJ databases">
        <authorList>
            <person name="Varghese N."/>
            <person name="Submissions S."/>
        </authorList>
    </citation>
    <scope>NUCLEOTIDE SEQUENCE [LARGE SCALE GENOMIC DNA]</scope>
    <source>
        <strain evidence="4">CGMCC 4.3516</strain>
    </source>
</reference>
<dbReference type="SUPFAM" id="SSF158745">
    <property type="entry name" value="LanC-like"/>
    <property type="match status" value="1"/>
</dbReference>
<dbReference type="NCBIfam" id="NF038151">
    <property type="entry name" value="lanthi_synth_III"/>
    <property type="match status" value="1"/>
</dbReference>
<dbReference type="Pfam" id="PF25816">
    <property type="entry name" value="RamC_N"/>
    <property type="match status" value="1"/>
</dbReference>
<name>A0A1G6RIV9_9ACTN</name>
<dbReference type="SMART" id="SM01260">
    <property type="entry name" value="LANC_like"/>
    <property type="match status" value="1"/>
</dbReference>
<dbReference type="Proteomes" id="UP000198949">
    <property type="component" value="Unassembled WGS sequence"/>
</dbReference>
<dbReference type="InterPro" id="IPR000719">
    <property type="entry name" value="Prot_kinase_dom"/>
</dbReference>
<evidence type="ECO:0000259" key="2">
    <source>
        <dbReference type="PROSITE" id="PS50011"/>
    </source>
</evidence>
<feature type="region of interest" description="Disordered" evidence="1">
    <location>
        <begin position="830"/>
        <end position="852"/>
    </location>
</feature>
<dbReference type="CDD" id="cd04791">
    <property type="entry name" value="LanC_SerThrkinase"/>
    <property type="match status" value="1"/>
</dbReference>
<dbReference type="AlphaFoldDB" id="A0A1G6RIV9"/>
<dbReference type="SUPFAM" id="SSF56112">
    <property type="entry name" value="Protein kinase-like (PK-like)"/>
    <property type="match status" value="1"/>
</dbReference>
<keyword evidence="3" id="KW-0418">Kinase</keyword>
<dbReference type="PROSITE" id="PS50011">
    <property type="entry name" value="PROTEIN_KINASE_DOM"/>
    <property type="match status" value="1"/>
</dbReference>
<dbReference type="Gene3D" id="1.10.510.10">
    <property type="entry name" value="Transferase(Phosphotransferase) domain 1"/>
    <property type="match status" value="1"/>
</dbReference>
<dbReference type="SMART" id="SM00220">
    <property type="entry name" value="S_TKc"/>
    <property type="match status" value="1"/>
</dbReference>
<dbReference type="Pfam" id="PF00069">
    <property type="entry name" value="Pkinase"/>
    <property type="match status" value="1"/>
</dbReference>
<protein>
    <submittedName>
        <fullName evidence="3">Serine/threonine protein kinase</fullName>
    </submittedName>
</protein>
<feature type="domain" description="Protein kinase" evidence="2">
    <location>
        <begin position="217"/>
        <end position="487"/>
    </location>
</feature>
<proteinExistence type="predicted"/>
<dbReference type="InterPro" id="IPR058053">
    <property type="entry name" value="RamC_C"/>
</dbReference>
<evidence type="ECO:0000313" key="3">
    <source>
        <dbReference type="EMBL" id="SDD04589.1"/>
    </source>
</evidence>
<dbReference type="Gene3D" id="1.50.10.20">
    <property type="match status" value="1"/>
</dbReference>